<evidence type="ECO:0000256" key="1">
    <source>
        <dbReference type="ARBA" id="ARBA00010813"/>
    </source>
</evidence>
<dbReference type="EMBL" id="JAAHFQ010000086">
    <property type="protein sequence ID" value="NER27270.1"/>
    <property type="molecule type" value="Genomic_DNA"/>
</dbReference>
<dbReference type="AlphaFoldDB" id="A0A6B3N6N7"/>
<gene>
    <name evidence="3" type="ORF">F6J89_06430</name>
</gene>
<dbReference type="InterPro" id="IPR002587">
    <property type="entry name" value="Myo-inos-1-P_Synthase"/>
</dbReference>
<sequence>MNDIEQNQVGVWIIGGRGFIATTTIISRLLLQHEEIEPIGLLTCSEYFENLPFLDWKSITFGGCDIHSYSLTKSLEKLIEDHIVPFKFQSHVIDYLRKIDLNIDNIFESLPLEDNLSPKEQIVVCRKYLKRFKEEQKLNKVIVVDLSSTQPVTEIEEKLFKFDNWKSLDFFLENTNDYIPWSVIYCTASLLENCAYLNFTPNIGSELPGLQDLAVQNKLPHAGKDGKTGETLLKTVLAPMFLYRQMKVLSWQSYNMLGNNDGSALSNADSKKAKIRSKDSSLRKILINSSDVHSHVAIDYVPSLGDWKTAMNFVHFEGFLNTRMSLQFTWSGCDTNLAVPLVLDLIRFIELAWRSGEYGKLNYLCPYFKSPIGYPEADFREQISILFAHFANSRTS</sequence>
<dbReference type="InterPro" id="IPR013021">
    <property type="entry name" value="Myo-inos-1-P_Synthase_GAPDH"/>
</dbReference>
<dbReference type="Pfam" id="PF01658">
    <property type="entry name" value="Inos-1-P_synth"/>
    <property type="match status" value="1"/>
</dbReference>
<dbReference type="GO" id="GO:0004512">
    <property type="term" value="F:inositol-3-phosphate synthase activity"/>
    <property type="evidence" value="ECO:0007669"/>
    <property type="project" value="InterPro"/>
</dbReference>
<protein>
    <recommendedName>
        <fullName evidence="2">Myo-inositol-1-phosphate synthase GAPDH-like domain-containing protein</fullName>
    </recommendedName>
</protein>
<dbReference type="InterPro" id="IPR036291">
    <property type="entry name" value="NAD(P)-bd_dom_sf"/>
</dbReference>
<organism evidence="3">
    <name type="scientific">Symploca sp. SIO1C4</name>
    <dbReference type="NCBI Taxonomy" id="2607765"/>
    <lineage>
        <taxon>Bacteria</taxon>
        <taxon>Bacillati</taxon>
        <taxon>Cyanobacteriota</taxon>
        <taxon>Cyanophyceae</taxon>
        <taxon>Coleofasciculales</taxon>
        <taxon>Coleofasciculaceae</taxon>
        <taxon>Symploca</taxon>
    </lineage>
</organism>
<dbReference type="Gene3D" id="3.40.50.720">
    <property type="entry name" value="NAD(P)-binding Rossmann-like Domain"/>
    <property type="match status" value="1"/>
</dbReference>
<name>A0A6B3N6N7_9CYAN</name>
<evidence type="ECO:0000259" key="2">
    <source>
        <dbReference type="Pfam" id="PF01658"/>
    </source>
</evidence>
<evidence type="ECO:0000313" key="3">
    <source>
        <dbReference type="EMBL" id="NER27270.1"/>
    </source>
</evidence>
<accession>A0A6B3N6N7</accession>
<dbReference type="GO" id="GO:0006021">
    <property type="term" value="P:inositol biosynthetic process"/>
    <property type="evidence" value="ECO:0007669"/>
    <property type="project" value="InterPro"/>
</dbReference>
<dbReference type="PIRSF" id="PIRSF015578">
    <property type="entry name" value="Myoinos-ppht_syn"/>
    <property type="match status" value="1"/>
</dbReference>
<dbReference type="PANTHER" id="PTHR11510">
    <property type="entry name" value="MYO-INOSITOL-1 PHOSPHATE SYNTHASE"/>
    <property type="match status" value="1"/>
</dbReference>
<dbReference type="SUPFAM" id="SSF55347">
    <property type="entry name" value="Glyceraldehyde-3-phosphate dehydrogenase-like, C-terminal domain"/>
    <property type="match status" value="1"/>
</dbReference>
<feature type="domain" description="Myo-inositol-1-phosphate synthase GAPDH-like" evidence="2">
    <location>
        <begin position="229"/>
        <end position="334"/>
    </location>
</feature>
<proteinExistence type="inferred from homology"/>
<dbReference type="GO" id="GO:0008654">
    <property type="term" value="P:phospholipid biosynthetic process"/>
    <property type="evidence" value="ECO:0007669"/>
    <property type="project" value="InterPro"/>
</dbReference>
<dbReference type="SUPFAM" id="SSF51735">
    <property type="entry name" value="NAD(P)-binding Rossmann-fold domains"/>
    <property type="match status" value="1"/>
</dbReference>
<comment type="caution">
    <text evidence="3">The sequence shown here is derived from an EMBL/GenBank/DDBJ whole genome shotgun (WGS) entry which is preliminary data.</text>
</comment>
<dbReference type="Gene3D" id="3.30.360.10">
    <property type="entry name" value="Dihydrodipicolinate Reductase, domain 2"/>
    <property type="match status" value="1"/>
</dbReference>
<comment type="similarity">
    <text evidence="1">Belongs to the myo-inositol 1-phosphate synthase family.</text>
</comment>
<reference evidence="3" key="1">
    <citation type="submission" date="2019-11" db="EMBL/GenBank/DDBJ databases">
        <title>Genomic insights into an expanded diversity of filamentous marine cyanobacteria reveals the extraordinary biosynthetic potential of Moorea and Okeania.</title>
        <authorList>
            <person name="Ferreira Leao T."/>
            <person name="Wang M."/>
            <person name="Moss N."/>
            <person name="Da Silva R."/>
            <person name="Sanders J."/>
            <person name="Nurk S."/>
            <person name="Gurevich A."/>
            <person name="Humphrey G."/>
            <person name="Reher R."/>
            <person name="Zhu Q."/>
            <person name="Belda-Ferre P."/>
            <person name="Glukhov E."/>
            <person name="Rex R."/>
            <person name="Dorrestein P.C."/>
            <person name="Knight R."/>
            <person name="Pevzner P."/>
            <person name="Gerwick W.H."/>
            <person name="Gerwick L."/>
        </authorList>
    </citation>
    <scope>NUCLEOTIDE SEQUENCE</scope>
    <source>
        <strain evidence="3">SIO1C4</strain>
    </source>
</reference>
<dbReference type="Pfam" id="PF07994">
    <property type="entry name" value="NAD_binding_5"/>
    <property type="match status" value="1"/>
</dbReference>